<keyword evidence="1" id="KW-0732">Signal</keyword>
<proteinExistence type="predicted"/>
<evidence type="ECO:0000313" key="3">
    <source>
        <dbReference type="Proteomes" id="UP001056384"/>
    </source>
</evidence>
<feature type="signal peptide" evidence="1">
    <location>
        <begin position="1"/>
        <end position="20"/>
    </location>
</feature>
<dbReference type="AlphaFoldDB" id="A0A9Q9AHY2"/>
<reference evidence="2" key="1">
    <citation type="submission" date="2022-06" db="EMBL/GenBank/DDBJ databases">
        <title>Complete genome sequences of two strains of the flax pathogen Septoria linicola.</title>
        <authorList>
            <person name="Lapalu N."/>
            <person name="Simon A."/>
            <person name="Demenou B."/>
            <person name="Paumier D."/>
            <person name="Guillot M.-P."/>
            <person name="Gout L."/>
            <person name="Valade R."/>
        </authorList>
    </citation>
    <scope>NUCLEOTIDE SEQUENCE</scope>
    <source>
        <strain evidence="2">SE15195</strain>
    </source>
</reference>
<name>A0A9Q9AHY2_9PEZI</name>
<dbReference type="Proteomes" id="UP001056384">
    <property type="component" value="Chromosome 1"/>
</dbReference>
<evidence type="ECO:0000313" key="2">
    <source>
        <dbReference type="EMBL" id="USW46720.1"/>
    </source>
</evidence>
<evidence type="ECO:0000256" key="1">
    <source>
        <dbReference type="SAM" id="SignalP"/>
    </source>
</evidence>
<gene>
    <name evidence="2" type="ORF">Slin15195_G000390</name>
</gene>
<keyword evidence="3" id="KW-1185">Reference proteome</keyword>
<protein>
    <submittedName>
        <fullName evidence="2">Uncharacterized protein</fullName>
    </submittedName>
</protein>
<sequence length="123" mass="13343">MVNLLSAAYIAAVVPRIALAVNFADWAPTNDVPTQLKPFLQALIDAAEDPAVITGYTDYFTPDGRQTTLATDCQGAARIQACKEGFLKDNRRIVHYPNTTSIFSNSETETAIAHSNTIGRNTL</sequence>
<feature type="chain" id="PRO_5040334332" evidence="1">
    <location>
        <begin position="21"/>
        <end position="123"/>
    </location>
</feature>
<organism evidence="2 3">
    <name type="scientific">Septoria linicola</name>
    <dbReference type="NCBI Taxonomy" id="215465"/>
    <lineage>
        <taxon>Eukaryota</taxon>
        <taxon>Fungi</taxon>
        <taxon>Dikarya</taxon>
        <taxon>Ascomycota</taxon>
        <taxon>Pezizomycotina</taxon>
        <taxon>Dothideomycetes</taxon>
        <taxon>Dothideomycetidae</taxon>
        <taxon>Mycosphaerellales</taxon>
        <taxon>Mycosphaerellaceae</taxon>
        <taxon>Septoria</taxon>
    </lineage>
</organism>
<dbReference type="EMBL" id="CP099418">
    <property type="protein sequence ID" value="USW46720.1"/>
    <property type="molecule type" value="Genomic_DNA"/>
</dbReference>
<accession>A0A9Q9AHY2</accession>